<gene>
    <name evidence="1" type="ORF">HPB48_023633</name>
</gene>
<dbReference type="SUPFAM" id="SSF117281">
    <property type="entry name" value="Kelch motif"/>
    <property type="match status" value="2"/>
</dbReference>
<dbReference type="OMA" id="WIWIMAD"/>
<dbReference type="EMBL" id="JABSTR010000875">
    <property type="protein sequence ID" value="KAH9382996.1"/>
    <property type="molecule type" value="Genomic_DNA"/>
</dbReference>
<protein>
    <recommendedName>
        <fullName evidence="3">Kelch repeat protein</fullName>
    </recommendedName>
</protein>
<dbReference type="GO" id="GO:0005737">
    <property type="term" value="C:cytoplasm"/>
    <property type="evidence" value="ECO:0007669"/>
    <property type="project" value="TreeGrafter"/>
</dbReference>
<evidence type="ECO:0000313" key="1">
    <source>
        <dbReference type="EMBL" id="KAH9382996.1"/>
    </source>
</evidence>
<comment type="caution">
    <text evidence="1">The sequence shown here is derived from an EMBL/GenBank/DDBJ whole genome shotgun (WGS) entry which is preliminary data.</text>
</comment>
<dbReference type="InterPro" id="IPR052637">
    <property type="entry name" value="KLHDC3-like"/>
</dbReference>
<dbReference type="AlphaFoldDB" id="A0A9J6H6K1"/>
<dbReference type="OrthoDB" id="432528at2759"/>
<sequence length="340" mass="38124">MWTVRLEGGPCRARHAAVAINDEVYSFGGFCTDELYSTRQPIDVHVLNTGTLRWTLIPCQSNLECVPFQRYGHTVVACGDYAYLWGGRNEDGACNILYRFDTVSMTWSRPRTTGEVPSAREGHSATVVGSRMYVFGGFEEEDADRTSQDVHVLDLDSLHWRRLATRGAPPHWRGLHSSVAIGARVYVWGGRRRSDEGTARDEVYPDRLAYLDTTSALWVHPVTRGNPPPRRDGHAAFVYNGEMYLFGGFNSLWLTFFEDLHKYNPESSQWSPVTPLRKGPSARRGHCCCVVGDRLFLFGGTSPVSSKGSILERMRESLEGTQFIDHTDLHVLDFGGRSAA</sequence>
<dbReference type="PANTHER" id="PTHR46461:SF1">
    <property type="entry name" value="KELCH DOMAIN-CONTAINING PROTEIN 3"/>
    <property type="match status" value="1"/>
</dbReference>
<reference evidence="1 2" key="1">
    <citation type="journal article" date="2020" name="Cell">
        <title>Large-Scale Comparative Analyses of Tick Genomes Elucidate Their Genetic Diversity and Vector Capacities.</title>
        <authorList>
            <consortium name="Tick Genome and Microbiome Consortium (TIGMIC)"/>
            <person name="Jia N."/>
            <person name="Wang J."/>
            <person name="Shi W."/>
            <person name="Du L."/>
            <person name="Sun Y."/>
            <person name="Zhan W."/>
            <person name="Jiang J.F."/>
            <person name="Wang Q."/>
            <person name="Zhang B."/>
            <person name="Ji P."/>
            <person name="Bell-Sakyi L."/>
            <person name="Cui X.M."/>
            <person name="Yuan T.T."/>
            <person name="Jiang B.G."/>
            <person name="Yang W.F."/>
            <person name="Lam T.T."/>
            <person name="Chang Q.C."/>
            <person name="Ding S.J."/>
            <person name="Wang X.J."/>
            <person name="Zhu J.G."/>
            <person name="Ruan X.D."/>
            <person name="Zhao L."/>
            <person name="Wei J.T."/>
            <person name="Ye R.Z."/>
            <person name="Que T.C."/>
            <person name="Du C.H."/>
            <person name="Zhou Y.H."/>
            <person name="Cheng J.X."/>
            <person name="Dai P.F."/>
            <person name="Guo W.B."/>
            <person name="Han X.H."/>
            <person name="Huang E.J."/>
            <person name="Li L.F."/>
            <person name="Wei W."/>
            <person name="Gao Y.C."/>
            <person name="Liu J.Z."/>
            <person name="Shao H.Z."/>
            <person name="Wang X."/>
            <person name="Wang C.C."/>
            <person name="Yang T.C."/>
            <person name="Huo Q.B."/>
            <person name="Li W."/>
            <person name="Chen H.Y."/>
            <person name="Chen S.E."/>
            <person name="Zhou L.G."/>
            <person name="Ni X.B."/>
            <person name="Tian J.H."/>
            <person name="Sheng Y."/>
            <person name="Liu T."/>
            <person name="Pan Y.S."/>
            <person name="Xia L.Y."/>
            <person name="Li J."/>
            <person name="Zhao F."/>
            <person name="Cao W.C."/>
        </authorList>
    </citation>
    <scope>NUCLEOTIDE SEQUENCE [LARGE SCALE GENOMIC DNA]</scope>
    <source>
        <strain evidence="1">HaeL-2018</strain>
    </source>
</reference>
<dbReference type="Pfam" id="PF24681">
    <property type="entry name" value="Kelch_KLHDC2_KLHL20_DRC7"/>
    <property type="match status" value="1"/>
</dbReference>
<evidence type="ECO:0000313" key="2">
    <source>
        <dbReference type="Proteomes" id="UP000821853"/>
    </source>
</evidence>
<evidence type="ECO:0008006" key="3">
    <source>
        <dbReference type="Google" id="ProtNLM"/>
    </source>
</evidence>
<dbReference type="PANTHER" id="PTHR46461">
    <property type="entry name" value="KELCH DOMAIN-CONTAINING PROTEIN 3"/>
    <property type="match status" value="1"/>
</dbReference>
<keyword evidence="2" id="KW-1185">Reference proteome</keyword>
<proteinExistence type="predicted"/>
<dbReference type="InterPro" id="IPR015915">
    <property type="entry name" value="Kelch-typ_b-propeller"/>
</dbReference>
<dbReference type="Proteomes" id="UP000821853">
    <property type="component" value="Unassembled WGS sequence"/>
</dbReference>
<name>A0A9J6H6K1_HAELO</name>
<dbReference type="VEuPathDB" id="VectorBase:HLOH_045211"/>
<accession>A0A9J6H6K1</accession>
<dbReference type="Gene3D" id="2.120.10.80">
    <property type="entry name" value="Kelch-type beta propeller"/>
    <property type="match status" value="2"/>
</dbReference>
<dbReference type="GO" id="GO:0003682">
    <property type="term" value="F:chromatin binding"/>
    <property type="evidence" value="ECO:0007669"/>
    <property type="project" value="InterPro"/>
</dbReference>
<organism evidence="1 2">
    <name type="scientific">Haemaphysalis longicornis</name>
    <name type="common">Bush tick</name>
    <dbReference type="NCBI Taxonomy" id="44386"/>
    <lineage>
        <taxon>Eukaryota</taxon>
        <taxon>Metazoa</taxon>
        <taxon>Ecdysozoa</taxon>
        <taxon>Arthropoda</taxon>
        <taxon>Chelicerata</taxon>
        <taxon>Arachnida</taxon>
        <taxon>Acari</taxon>
        <taxon>Parasitiformes</taxon>
        <taxon>Ixodida</taxon>
        <taxon>Ixodoidea</taxon>
        <taxon>Ixodidae</taxon>
        <taxon>Haemaphysalinae</taxon>
        <taxon>Haemaphysalis</taxon>
    </lineage>
</organism>